<name>A0ABR2VTW1_9FUNG</name>
<keyword evidence="3 9" id="KW-0547">Nucleotide-binding</keyword>
<proteinExistence type="inferred from homology"/>
<feature type="binding site" evidence="9">
    <location>
        <position position="301"/>
    </location>
    <ligand>
        <name>ATP</name>
        <dbReference type="ChEBI" id="CHEBI:30616"/>
    </ligand>
</feature>
<feature type="binding site" evidence="9">
    <location>
        <position position="256"/>
    </location>
    <ligand>
        <name>ATP</name>
        <dbReference type="ChEBI" id="CHEBI:30616"/>
    </ligand>
</feature>
<evidence type="ECO:0000256" key="9">
    <source>
        <dbReference type="HAMAP-Rule" id="MF_03172"/>
    </source>
</evidence>
<keyword evidence="4 9" id="KW-0418">Kinase</keyword>
<protein>
    <recommendedName>
        <fullName evidence="9">Uridylate kinase</fullName>
        <shortName evidence="9">UK</shortName>
        <ecNumber evidence="9">2.7.4.14</ecNumber>
    </recommendedName>
    <alternativeName>
        <fullName evidence="9">ATP:UMP phosphotransferase</fullName>
    </alternativeName>
    <alternativeName>
        <fullName evidence="9">Deoxycytidylate kinase</fullName>
        <shortName evidence="9">CK</shortName>
        <shortName evidence="9">dCMP kinase</shortName>
    </alternativeName>
    <alternativeName>
        <fullName evidence="9">Uridine monophosphate kinase</fullName>
        <shortName evidence="9">UMP kinase</shortName>
        <shortName evidence="9">UMPK</shortName>
    </alternativeName>
</protein>
<evidence type="ECO:0000313" key="12">
    <source>
        <dbReference type="EMBL" id="KAK9701955.1"/>
    </source>
</evidence>
<accession>A0ABR2VTW1</accession>
<dbReference type="EMBL" id="JASJQH010007766">
    <property type="protein sequence ID" value="KAK9701955.1"/>
    <property type="molecule type" value="Genomic_DNA"/>
</dbReference>
<comment type="similarity">
    <text evidence="9">Belongs to the adenylate kinase family. UMP-CMP kinase subfamily.</text>
</comment>
<dbReference type="CDD" id="cd01428">
    <property type="entry name" value="ADK"/>
    <property type="match status" value="1"/>
</dbReference>
<dbReference type="HAMAP" id="MF_00235">
    <property type="entry name" value="Adenylate_kinase_Adk"/>
    <property type="match status" value="1"/>
</dbReference>
<dbReference type="Gene3D" id="3.40.50.300">
    <property type="entry name" value="P-loop containing nucleotide triphosphate hydrolases"/>
    <property type="match status" value="1"/>
</dbReference>
<feature type="binding site" evidence="9">
    <location>
        <position position="225"/>
    </location>
    <ligand>
        <name>a ribonucleoside 5'-phosphate</name>
        <dbReference type="ChEBI" id="CHEBI:58043"/>
    </ligand>
</feature>
<dbReference type="EC" id="2.7.4.14" evidence="9"/>
<dbReference type="Proteomes" id="UP001479436">
    <property type="component" value="Unassembled WGS sequence"/>
</dbReference>
<evidence type="ECO:0000256" key="5">
    <source>
        <dbReference type="ARBA" id="ARBA00022840"/>
    </source>
</evidence>
<evidence type="ECO:0000256" key="3">
    <source>
        <dbReference type="ARBA" id="ARBA00022741"/>
    </source>
</evidence>
<comment type="caution">
    <text evidence="12">The sequence shown here is derived from an EMBL/GenBank/DDBJ whole genome shotgun (WGS) entry which is preliminary data.</text>
</comment>
<feature type="region of interest" description="NMPbind" evidence="9">
    <location>
        <begin position="163"/>
        <end position="193"/>
    </location>
</feature>
<dbReference type="InterPro" id="IPR000850">
    <property type="entry name" value="Adenylat/UMP-CMP_kin"/>
</dbReference>
<dbReference type="InterPro" id="IPR006266">
    <property type="entry name" value="UMP_CMP_kinase"/>
</dbReference>
<evidence type="ECO:0000256" key="1">
    <source>
        <dbReference type="ARBA" id="ARBA00022490"/>
    </source>
</evidence>
<evidence type="ECO:0000256" key="6">
    <source>
        <dbReference type="ARBA" id="ARBA00022975"/>
    </source>
</evidence>
<dbReference type="NCBIfam" id="TIGR01359">
    <property type="entry name" value="UMP_CMP_kin_fam"/>
    <property type="match status" value="1"/>
</dbReference>
<evidence type="ECO:0000256" key="7">
    <source>
        <dbReference type="ARBA" id="ARBA00023242"/>
    </source>
</evidence>
<comment type="subunit">
    <text evidence="9">Monomer.</text>
</comment>
<feature type="binding site" evidence="9">
    <location>
        <position position="169"/>
    </location>
    <ligand>
        <name>a ribonucleoside 5'-phosphate</name>
        <dbReference type="ChEBI" id="CHEBI:58043"/>
    </ligand>
</feature>
<feature type="transmembrane region" description="Helical" evidence="11">
    <location>
        <begin position="67"/>
        <end position="86"/>
    </location>
</feature>
<feature type="compositionally biased region" description="Basic and acidic residues" evidence="10">
    <location>
        <begin position="104"/>
        <end position="116"/>
    </location>
</feature>
<feature type="region of interest" description="Disordered" evidence="10">
    <location>
        <begin position="104"/>
        <end position="126"/>
    </location>
</feature>
<feature type="region of interest" description="LID" evidence="9">
    <location>
        <begin position="255"/>
        <end position="265"/>
    </location>
</feature>
<feature type="binding site" evidence="9">
    <location>
        <begin position="191"/>
        <end position="193"/>
    </location>
    <ligand>
        <name>a ribonucleoside 5'-phosphate</name>
        <dbReference type="ChEBI" id="CHEBI:58043"/>
    </ligand>
</feature>
<dbReference type="PRINTS" id="PR00094">
    <property type="entry name" value="ADENYLTKNASE"/>
</dbReference>
<comment type="subcellular location">
    <subcellularLocation>
        <location evidence="9">Cytoplasm</location>
    </subcellularLocation>
    <subcellularLocation>
        <location evidence="9">Nucleus</location>
    </subcellularLocation>
    <text evidence="9">Predominantly cytoplasmic.</text>
</comment>
<keyword evidence="6 9" id="KW-0665">Pyrimidine biosynthesis</keyword>
<keyword evidence="2 9" id="KW-0808">Transferase</keyword>
<feature type="binding site" evidence="9">
    <location>
        <begin position="218"/>
        <end position="221"/>
    </location>
    <ligand>
        <name>a ribonucleoside 5'-phosphate</name>
        <dbReference type="ChEBI" id="CHEBI:58043"/>
    </ligand>
</feature>
<sequence length="322" mass="35885">MFRLLNCRPMVARLQPLRVGLNSASRPNTYINQPQFNSGIRHFSTTLVNSAKKTKKKPPTVEPQGPSGVAILAVATIIASAFFVIYGKEADPKGKQLEAEKVKLSKETSKRQDSESKTLQANSSSPAFDSNDVTVIFVLGGPGAGKGTQSARLVEDFGFVHLSAGDLLREEASRPGSEFHELINNYIKEGKIVPHEVTIALLRKAMKSSGSKRFLVDGFPRAMDQALEFEKSICECNFVLYFECPTEEMEKRLLKRGESSGRLDDNIESIRKRFDTFKNTSFPVIEHYDSLGKVKKVSCLATPEQVYNNTKNIFNTLFDEHK</sequence>
<evidence type="ECO:0000256" key="10">
    <source>
        <dbReference type="SAM" id="MobiDB-lite"/>
    </source>
</evidence>
<evidence type="ECO:0000256" key="2">
    <source>
        <dbReference type="ARBA" id="ARBA00022679"/>
    </source>
</evidence>
<evidence type="ECO:0000313" key="13">
    <source>
        <dbReference type="Proteomes" id="UP001479436"/>
    </source>
</evidence>
<dbReference type="SUPFAM" id="SSF52540">
    <property type="entry name" value="P-loop containing nucleoside triphosphate hydrolases"/>
    <property type="match status" value="1"/>
</dbReference>
<feature type="binding site" evidence="9">
    <location>
        <position position="273"/>
    </location>
    <ligand>
        <name>a ribonucleoside 5'-phosphate</name>
        <dbReference type="ChEBI" id="CHEBI:58043"/>
    </ligand>
</feature>
<dbReference type="HAMAP" id="MF_03172">
    <property type="entry name" value="Adenylate_kinase_UMP_CMP_kin"/>
    <property type="match status" value="1"/>
</dbReference>
<comment type="cofactor">
    <cofactor evidence="9">
        <name>Mg(2+)</name>
        <dbReference type="ChEBI" id="CHEBI:18420"/>
    </cofactor>
    <text evidence="9">Binds 1 Mg(2+) ion per monomer.</text>
</comment>
<evidence type="ECO:0000256" key="8">
    <source>
        <dbReference type="ARBA" id="ARBA00048116"/>
    </source>
</evidence>
<organism evidence="12 13">
    <name type="scientific">Basidiobolus ranarum</name>
    <dbReference type="NCBI Taxonomy" id="34480"/>
    <lineage>
        <taxon>Eukaryota</taxon>
        <taxon>Fungi</taxon>
        <taxon>Fungi incertae sedis</taxon>
        <taxon>Zoopagomycota</taxon>
        <taxon>Entomophthoromycotina</taxon>
        <taxon>Basidiobolomycetes</taxon>
        <taxon>Basidiobolales</taxon>
        <taxon>Basidiobolaceae</taxon>
        <taxon>Basidiobolus</taxon>
    </lineage>
</organism>
<dbReference type="Pfam" id="PF00406">
    <property type="entry name" value="ADK"/>
    <property type="match status" value="1"/>
</dbReference>
<keyword evidence="11" id="KW-0812">Transmembrane</keyword>
<keyword evidence="1 9" id="KW-0963">Cytoplasm</keyword>
<dbReference type="InterPro" id="IPR033690">
    <property type="entry name" value="Adenylat_kinase_CS"/>
</dbReference>
<comment type="function">
    <text evidence="9">Catalyzes the phosphorylation of pyrimidine nucleoside monophosphates at the expense of ATP. Plays an important role in de novo pyrimidine nucleotide biosynthesis. Has preference for UMP and dUMP as phosphate acceptors, but can also use CMP, dCMP and AMP.</text>
</comment>
<keyword evidence="7 9" id="KW-0539">Nucleus</keyword>
<evidence type="ECO:0000256" key="11">
    <source>
        <dbReference type="SAM" id="Phobius"/>
    </source>
</evidence>
<feature type="compositionally biased region" description="Polar residues" evidence="10">
    <location>
        <begin position="117"/>
        <end position="126"/>
    </location>
</feature>
<feature type="binding site" evidence="9">
    <location>
        <position position="262"/>
    </location>
    <ligand>
        <name>a ribonucleoside 5'-phosphate</name>
        <dbReference type="ChEBI" id="CHEBI:58043"/>
    </ligand>
</feature>
<comment type="domain">
    <text evidence="9">Consists of three domains, a large central CORE domain and two small peripheral domains, NMPbind and LID, which undergo movements during catalysis. The LID domain closes over the site of phosphoryl transfer upon ATP binding. Assembling and dissambling the active center during each catalytic cycle provides an effective means to prevent ATP hydrolysis.</text>
</comment>
<gene>
    <name evidence="12" type="primary">URA6_2</name>
    <name evidence="12" type="ORF">K7432_011478</name>
</gene>
<evidence type="ECO:0000256" key="4">
    <source>
        <dbReference type="ARBA" id="ARBA00022777"/>
    </source>
</evidence>
<keyword evidence="13" id="KW-1185">Reference proteome</keyword>
<keyword evidence="5 9" id="KW-0067">ATP-binding</keyword>
<dbReference type="InterPro" id="IPR027417">
    <property type="entry name" value="P-loop_NTPase"/>
</dbReference>
<dbReference type="PANTHER" id="PTHR23359">
    <property type="entry name" value="NUCLEOTIDE KINASE"/>
    <property type="match status" value="1"/>
</dbReference>
<dbReference type="GO" id="GO:0016301">
    <property type="term" value="F:kinase activity"/>
    <property type="evidence" value="ECO:0007669"/>
    <property type="project" value="UniProtKB-KW"/>
</dbReference>
<comment type="catalytic activity">
    <reaction evidence="8 9">
        <text>UMP + ATP = UDP + ADP</text>
        <dbReference type="Rhea" id="RHEA:24400"/>
        <dbReference type="ChEBI" id="CHEBI:30616"/>
        <dbReference type="ChEBI" id="CHEBI:57865"/>
        <dbReference type="ChEBI" id="CHEBI:58223"/>
        <dbReference type="ChEBI" id="CHEBI:456216"/>
        <dbReference type="EC" id="2.7.4.14"/>
    </reaction>
</comment>
<reference evidence="12 13" key="1">
    <citation type="submission" date="2023-04" db="EMBL/GenBank/DDBJ databases">
        <title>Genome of Basidiobolus ranarum AG-B5.</title>
        <authorList>
            <person name="Stajich J.E."/>
            <person name="Carter-House D."/>
            <person name="Gryganskyi A."/>
        </authorList>
    </citation>
    <scope>NUCLEOTIDE SEQUENCE [LARGE SCALE GENOMIC DNA]</scope>
    <source>
        <strain evidence="12 13">AG-B5</strain>
    </source>
</reference>
<dbReference type="PROSITE" id="PS00113">
    <property type="entry name" value="ADENYLATE_KINASE"/>
    <property type="match status" value="1"/>
</dbReference>
<keyword evidence="11" id="KW-1133">Transmembrane helix</keyword>
<keyword evidence="11" id="KW-0472">Membrane</keyword>
<feature type="binding site" evidence="9">
    <location>
        <begin position="143"/>
        <end position="148"/>
    </location>
    <ligand>
        <name>ATP</name>
        <dbReference type="ChEBI" id="CHEBI:30616"/>
    </ligand>
</feature>